<reference evidence="2" key="1">
    <citation type="submission" date="2014-09" db="EMBL/GenBank/DDBJ databases">
        <authorList>
            <person name="Magalhaes I.L.F."/>
            <person name="Oliveira U."/>
            <person name="Santos F.R."/>
            <person name="Vidigal T.H.D.A."/>
            <person name="Brescovit A.D."/>
            <person name="Santos A.J."/>
        </authorList>
    </citation>
    <scope>NUCLEOTIDE SEQUENCE</scope>
    <source>
        <tissue evidence="2">Shoot tissue taken approximately 20 cm above the soil surface</tissue>
    </source>
</reference>
<protein>
    <submittedName>
        <fullName evidence="2">Uncharacterized protein</fullName>
    </submittedName>
</protein>
<dbReference type="AlphaFoldDB" id="A0A0A9BEK8"/>
<organism evidence="2">
    <name type="scientific">Arundo donax</name>
    <name type="common">Giant reed</name>
    <name type="synonym">Donax arundinaceus</name>
    <dbReference type="NCBI Taxonomy" id="35708"/>
    <lineage>
        <taxon>Eukaryota</taxon>
        <taxon>Viridiplantae</taxon>
        <taxon>Streptophyta</taxon>
        <taxon>Embryophyta</taxon>
        <taxon>Tracheophyta</taxon>
        <taxon>Spermatophyta</taxon>
        <taxon>Magnoliopsida</taxon>
        <taxon>Liliopsida</taxon>
        <taxon>Poales</taxon>
        <taxon>Poaceae</taxon>
        <taxon>PACMAD clade</taxon>
        <taxon>Arundinoideae</taxon>
        <taxon>Arundineae</taxon>
        <taxon>Arundo</taxon>
    </lineage>
</organism>
<feature type="region of interest" description="Disordered" evidence="1">
    <location>
        <begin position="1"/>
        <end position="24"/>
    </location>
</feature>
<sequence>MAVRAAVSRAVRKGSPRSSGCAEL</sequence>
<proteinExistence type="predicted"/>
<reference evidence="2" key="2">
    <citation type="journal article" date="2015" name="Data Brief">
        <title>Shoot transcriptome of the giant reed, Arundo donax.</title>
        <authorList>
            <person name="Barrero R.A."/>
            <person name="Guerrero F.D."/>
            <person name="Moolhuijzen P."/>
            <person name="Goolsby J.A."/>
            <person name="Tidwell J."/>
            <person name="Bellgard S.E."/>
            <person name="Bellgard M.I."/>
        </authorList>
    </citation>
    <scope>NUCLEOTIDE SEQUENCE</scope>
    <source>
        <tissue evidence="2">Shoot tissue taken approximately 20 cm above the soil surface</tissue>
    </source>
</reference>
<evidence type="ECO:0000313" key="2">
    <source>
        <dbReference type="EMBL" id="JAD57732.1"/>
    </source>
</evidence>
<evidence type="ECO:0000256" key="1">
    <source>
        <dbReference type="SAM" id="MobiDB-lite"/>
    </source>
</evidence>
<name>A0A0A9BEK8_ARUDO</name>
<dbReference type="EMBL" id="GBRH01240163">
    <property type="protein sequence ID" value="JAD57732.1"/>
    <property type="molecule type" value="Transcribed_RNA"/>
</dbReference>
<accession>A0A0A9BEK8</accession>